<protein>
    <submittedName>
        <fullName evidence="1">Uncharacterized protein</fullName>
    </submittedName>
</protein>
<name>A0A411AYH1_9CAUD</name>
<sequence>MISKGPDLMSLMVKFGEGVGRVILPMVERKIDEFGKKLLDIARAKLDEMSGRALALIPLAGATVVKQALEAVPGLKLPEDFNAADLAEVARGDLNKIPDIDIPLLSDIFDLTEFLKGFGKPRT</sequence>
<organism evidence="1 2">
    <name type="scientific">Mycobacterium phage RedRaider77</name>
    <dbReference type="NCBI Taxonomy" id="2500794"/>
    <lineage>
        <taxon>Viruses</taxon>
        <taxon>Duplodnaviria</taxon>
        <taxon>Heunggongvirae</taxon>
        <taxon>Uroviricota</taxon>
        <taxon>Caudoviricetes</taxon>
        <taxon>Marvinvirus</taxon>
        <taxon>Marvinvirus mosmoris</taxon>
    </lineage>
</organism>
<evidence type="ECO:0000313" key="2">
    <source>
        <dbReference type="Proteomes" id="UP000290887"/>
    </source>
</evidence>
<dbReference type="Proteomes" id="UP000290887">
    <property type="component" value="Segment"/>
</dbReference>
<accession>A0A411AYH1</accession>
<gene>
    <name evidence="1" type="primary">51</name>
    <name evidence="1" type="ORF">SEA_REDRAIDER77_51</name>
</gene>
<reference evidence="1 2" key="1">
    <citation type="submission" date="2018-12" db="EMBL/GenBank/DDBJ databases">
        <authorList>
            <person name="Jorgensen H.J."/>
            <person name="Preston P.A."/>
            <person name="Sevcik K."/>
            <person name="Aulner M.R."/>
            <person name="Tolsma S."/>
            <person name="Garlena R.A."/>
            <person name="Russell D.A."/>
            <person name="Pope W.H."/>
            <person name="Jacobs-Sera D."/>
            <person name="Hatfull G.F."/>
        </authorList>
    </citation>
    <scope>NUCLEOTIDE SEQUENCE [LARGE SCALE GENOMIC DNA]</scope>
</reference>
<evidence type="ECO:0000313" key="1">
    <source>
        <dbReference type="EMBL" id="QAX93102.1"/>
    </source>
</evidence>
<dbReference type="EMBL" id="MK305892">
    <property type="protein sequence ID" value="QAX93102.1"/>
    <property type="molecule type" value="Genomic_DNA"/>
</dbReference>
<proteinExistence type="predicted"/>